<name>A0A165ZFL2_EXIGL</name>
<dbReference type="InParanoid" id="A0A165ZFL2"/>
<protein>
    <recommendedName>
        <fullName evidence="2">C2H2-type domain-containing protein</fullName>
    </recommendedName>
</protein>
<dbReference type="AlphaFoldDB" id="A0A165ZFL2"/>
<proteinExistence type="predicted"/>
<gene>
    <name evidence="3" type="ORF">EXIGLDRAFT_350964</name>
</gene>
<dbReference type="Proteomes" id="UP000077266">
    <property type="component" value="Unassembled WGS sequence"/>
</dbReference>
<sequence>MSTNSGRSSTYATAADACVQIAYNLGSSSRCPSAADNTSMHPLSDPIDVSTELQRNAELDKENAHLRARLLNALHVVDRLVEDPYCIPTGRCACAFCGDELTTRYELKIHLQEQHGKTLQDLHRCSGCEARFIEAGASSPDAPQPPNRAQRLVTSERLNQ</sequence>
<feature type="domain" description="C2H2-type" evidence="2">
    <location>
        <begin position="92"/>
        <end position="115"/>
    </location>
</feature>
<evidence type="ECO:0000313" key="3">
    <source>
        <dbReference type="EMBL" id="KZV82249.1"/>
    </source>
</evidence>
<feature type="region of interest" description="Disordered" evidence="1">
    <location>
        <begin position="136"/>
        <end position="160"/>
    </location>
</feature>
<evidence type="ECO:0000259" key="2">
    <source>
        <dbReference type="PROSITE" id="PS00028"/>
    </source>
</evidence>
<dbReference type="EMBL" id="KV426336">
    <property type="protein sequence ID" value="KZV82249.1"/>
    <property type="molecule type" value="Genomic_DNA"/>
</dbReference>
<keyword evidence="4" id="KW-1185">Reference proteome</keyword>
<reference evidence="3 4" key="1">
    <citation type="journal article" date="2016" name="Mol. Biol. Evol.">
        <title>Comparative Genomics of Early-Diverging Mushroom-Forming Fungi Provides Insights into the Origins of Lignocellulose Decay Capabilities.</title>
        <authorList>
            <person name="Nagy L.G."/>
            <person name="Riley R."/>
            <person name="Tritt A."/>
            <person name="Adam C."/>
            <person name="Daum C."/>
            <person name="Floudas D."/>
            <person name="Sun H."/>
            <person name="Yadav J.S."/>
            <person name="Pangilinan J."/>
            <person name="Larsson K.H."/>
            <person name="Matsuura K."/>
            <person name="Barry K."/>
            <person name="Labutti K."/>
            <person name="Kuo R."/>
            <person name="Ohm R.A."/>
            <person name="Bhattacharya S.S."/>
            <person name="Shirouzu T."/>
            <person name="Yoshinaga Y."/>
            <person name="Martin F.M."/>
            <person name="Grigoriev I.V."/>
            <person name="Hibbett D.S."/>
        </authorList>
    </citation>
    <scope>NUCLEOTIDE SEQUENCE [LARGE SCALE GENOMIC DNA]</scope>
    <source>
        <strain evidence="3 4">HHB12029</strain>
    </source>
</reference>
<dbReference type="PROSITE" id="PS00028">
    <property type="entry name" value="ZINC_FINGER_C2H2_1"/>
    <property type="match status" value="1"/>
</dbReference>
<dbReference type="InterPro" id="IPR013087">
    <property type="entry name" value="Znf_C2H2_type"/>
</dbReference>
<accession>A0A165ZFL2</accession>
<organism evidence="3 4">
    <name type="scientific">Exidia glandulosa HHB12029</name>
    <dbReference type="NCBI Taxonomy" id="1314781"/>
    <lineage>
        <taxon>Eukaryota</taxon>
        <taxon>Fungi</taxon>
        <taxon>Dikarya</taxon>
        <taxon>Basidiomycota</taxon>
        <taxon>Agaricomycotina</taxon>
        <taxon>Agaricomycetes</taxon>
        <taxon>Auriculariales</taxon>
        <taxon>Exidiaceae</taxon>
        <taxon>Exidia</taxon>
    </lineage>
</organism>
<evidence type="ECO:0000256" key="1">
    <source>
        <dbReference type="SAM" id="MobiDB-lite"/>
    </source>
</evidence>
<evidence type="ECO:0000313" key="4">
    <source>
        <dbReference type="Proteomes" id="UP000077266"/>
    </source>
</evidence>